<comment type="pathway">
    <text evidence="1">Cofactor biosynthesis; riboflavin biosynthesis.</text>
</comment>
<evidence type="ECO:0000256" key="1">
    <source>
        <dbReference type="ARBA" id="ARBA00005104"/>
    </source>
</evidence>
<dbReference type="PANTHER" id="PTHR21327:SF38">
    <property type="entry name" value="3,4-DIHYDROXY-2-BUTANONE 4-PHOSPHATE SYNTHASE"/>
    <property type="match status" value="1"/>
</dbReference>
<keyword evidence="2" id="KW-0686">Riboflavin biosynthesis</keyword>
<feature type="domain" description="GTP cyclohydrolase II" evidence="3">
    <location>
        <begin position="355"/>
        <end position="483"/>
    </location>
</feature>
<dbReference type="Pfam" id="PF00925">
    <property type="entry name" value="GTP_cyclohydro2"/>
    <property type="match status" value="2"/>
</dbReference>
<reference evidence="4" key="1">
    <citation type="submission" date="2023-03" db="EMBL/GenBank/DDBJ databases">
        <title>Lomoglobus Profundus gen. nov., sp. nov., a novel member of the phylum Verrucomicrobia, isolated from deep-marine sediment of South China Sea.</title>
        <authorList>
            <person name="Ahmad T."/>
            <person name="Ishaq S.E."/>
            <person name="Wang F."/>
        </authorList>
    </citation>
    <scope>NUCLEOTIDE SEQUENCE</scope>
    <source>
        <strain evidence="4">LMO-M01</strain>
    </source>
</reference>
<dbReference type="SUPFAM" id="SSF142695">
    <property type="entry name" value="RibA-like"/>
    <property type="match status" value="2"/>
</dbReference>
<dbReference type="Gene3D" id="3.40.50.10990">
    <property type="entry name" value="GTP cyclohydrolase II"/>
    <property type="match status" value="2"/>
</dbReference>
<dbReference type="Proteomes" id="UP001218638">
    <property type="component" value="Chromosome"/>
</dbReference>
<keyword evidence="5" id="KW-1185">Reference proteome</keyword>
<dbReference type="InterPro" id="IPR032677">
    <property type="entry name" value="GTP_cyclohydro_II"/>
</dbReference>
<sequence length="529" mass="60012">MPSTESVQPSIQFPNIPPEFQRLVEEMQHATGSLLHPETVDDRPLHGTTLYVATCSLDTRFGPFRTHIFQDIIDKHYIIALAFGDITKAEVIYTRLHSSCVTSETLRGCDCDCVQQLEGAFKVIAEKGSGILFYLMQEGRGVGYIGKSRDRMMVQASLDQLSTFQAYASMGLKKDHRNYDNISDIYRLLGITAPFIVLTNNPDKVNALRDQGIEVVDTETLEFEPSPFNLAYLTSKAASGHILNRPSATRVKRALPPEPVVPFKPHALPAAKRFIYSASYFLPMKPVDDDVLLNAEEFQSIFGEKKIEDYIAEENPLVTNYQLIRGNRFLVRIHAKNLKAYQDAHPDDPIVDLLTTPYWFRVHVYYDIVTSQEFVILTHGKARIYDIPVVRLHSESLFNRFPLRTVENRDKFKQSVKHIIHYGVGVIQLLYNDGRGAGFGAYATDLMLSETGMALSSDEAYRRIGVGYDSRDYEASVSLLKQHVPNLKIQMVMNSPSSLVKKPEYAEALQHHRLDVERWIFLDDESLSD</sequence>
<accession>A0AAF0CS91</accession>
<protein>
    <submittedName>
        <fullName evidence="4">GTP cyclohydrolase</fullName>
    </submittedName>
</protein>
<proteinExistence type="predicted"/>
<dbReference type="InterPro" id="IPR036144">
    <property type="entry name" value="RibA-like_sf"/>
</dbReference>
<evidence type="ECO:0000256" key="2">
    <source>
        <dbReference type="ARBA" id="ARBA00022619"/>
    </source>
</evidence>
<organism evidence="4 5">
    <name type="scientific">Synoicihabitans lomoniglobus</name>
    <dbReference type="NCBI Taxonomy" id="2909285"/>
    <lineage>
        <taxon>Bacteria</taxon>
        <taxon>Pseudomonadati</taxon>
        <taxon>Verrucomicrobiota</taxon>
        <taxon>Opitutia</taxon>
        <taxon>Opitutales</taxon>
        <taxon>Opitutaceae</taxon>
        <taxon>Synoicihabitans</taxon>
    </lineage>
</organism>
<dbReference type="PANTHER" id="PTHR21327">
    <property type="entry name" value="GTP CYCLOHYDROLASE II-RELATED"/>
    <property type="match status" value="1"/>
</dbReference>
<gene>
    <name evidence="4" type="ORF">PXH66_09865</name>
</gene>
<dbReference type="RefSeq" id="WP_330931420.1">
    <property type="nucleotide sequence ID" value="NZ_CP119075.1"/>
</dbReference>
<dbReference type="GO" id="GO:0009231">
    <property type="term" value="P:riboflavin biosynthetic process"/>
    <property type="evidence" value="ECO:0007669"/>
    <property type="project" value="UniProtKB-KW"/>
</dbReference>
<dbReference type="AlphaFoldDB" id="A0AAF0CS91"/>
<dbReference type="KEGG" id="slom:PXH66_09865"/>
<dbReference type="GO" id="GO:0005829">
    <property type="term" value="C:cytosol"/>
    <property type="evidence" value="ECO:0007669"/>
    <property type="project" value="TreeGrafter"/>
</dbReference>
<evidence type="ECO:0000313" key="5">
    <source>
        <dbReference type="Proteomes" id="UP001218638"/>
    </source>
</evidence>
<feature type="domain" description="GTP cyclohydrolase II" evidence="3">
    <location>
        <begin position="53"/>
        <end position="218"/>
    </location>
</feature>
<dbReference type="EMBL" id="CP119075">
    <property type="protein sequence ID" value="WED67157.1"/>
    <property type="molecule type" value="Genomic_DNA"/>
</dbReference>
<name>A0AAF0CS91_9BACT</name>
<evidence type="ECO:0000259" key="3">
    <source>
        <dbReference type="Pfam" id="PF00925"/>
    </source>
</evidence>
<dbReference type="GO" id="GO:0008686">
    <property type="term" value="F:3,4-dihydroxy-2-butanone-4-phosphate synthase activity"/>
    <property type="evidence" value="ECO:0007669"/>
    <property type="project" value="TreeGrafter"/>
</dbReference>
<evidence type="ECO:0000313" key="4">
    <source>
        <dbReference type="EMBL" id="WED67157.1"/>
    </source>
</evidence>